<feature type="region of interest" description="Disordered" evidence="3">
    <location>
        <begin position="128"/>
        <end position="147"/>
    </location>
</feature>
<dbReference type="Pfam" id="PF07719">
    <property type="entry name" value="TPR_2"/>
    <property type="match status" value="1"/>
</dbReference>
<dbReference type="Gene3D" id="1.25.40.10">
    <property type="entry name" value="Tetratricopeptide repeat domain"/>
    <property type="match status" value="1"/>
</dbReference>
<name>A0ABX0YEB0_9PSED</name>
<gene>
    <name evidence="4" type="ORF">HBH25_10990</name>
</gene>
<proteinExistence type="predicted"/>
<reference evidence="4 5" key="1">
    <citation type="submission" date="2020-03" db="EMBL/GenBank/DDBJ databases">
        <authorList>
            <person name="Wang L."/>
            <person name="He N."/>
            <person name="Li Y."/>
            <person name="Fang Y."/>
            <person name="Zhang F."/>
        </authorList>
    </citation>
    <scope>NUCLEOTIDE SEQUENCE [LARGE SCALE GENOMIC DNA]</scope>
    <source>
        <strain evidence="5">hsmgli-8</strain>
    </source>
</reference>
<dbReference type="EMBL" id="JAAVJI010000005">
    <property type="protein sequence ID" value="NJP01386.1"/>
    <property type="molecule type" value="Genomic_DNA"/>
</dbReference>
<evidence type="ECO:0000313" key="4">
    <source>
        <dbReference type="EMBL" id="NJP01386.1"/>
    </source>
</evidence>
<feature type="compositionally biased region" description="Basic residues" evidence="3">
    <location>
        <begin position="134"/>
        <end position="147"/>
    </location>
</feature>
<accession>A0ABX0YEB0</accession>
<keyword evidence="1" id="KW-0677">Repeat</keyword>
<evidence type="ECO:0000256" key="3">
    <source>
        <dbReference type="SAM" id="MobiDB-lite"/>
    </source>
</evidence>
<evidence type="ECO:0008006" key="6">
    <source>
        <dbReference type="Google" id="ProtNLM"/>
    </source>
</evidence>
<comment type="caution">
    <text evidence="4">The sequence shown here is derived from an EMBL/GenBank/DDBJ whole genome shotgun (WGS) entry which is preliminary data.</text>
</comment>
<organism evidence="4 5">
    <name type="scientific">Pseudomonas quercus</name>
    <dbReference type="NCBI Taxonomy" id="2722792"/>
    <lineage>
        <taxon>Bacteria</taxon>
        <taxon>Pseudomonadati</taxon>
        <taxon>Pseudomonadota</taxon>
        <taxon>Gammaproteobacteria</taxon>
        <taxon>Pseudomonadales</taxon>
        <taxon>Pseudomonadaceae</taxon>
        <taxon>Pseudomonas</taxon>
    </lineage>
</organism>
<keyword evidence="5" id="KW-1185">Reference proteome</keyword>
<sequence length="147" mass="16714">MDHWKQTIERANALFAQGQWVDAREYYLQALALAQILFERWANADEAVMAFVVSHHNLADLHLRLHQPEESAEYLCAAHQHLLASAAQESLPQPLRDAALRHSNRTYTELLGFIAVHGQYPRTSSLLASAMGRQSRHTSAHHRYGVH</sequence>
<protein>
    <recommendedName>
        <fullName evidence="6">Tetratricopeptide repeat-containing protein</fullName>
    </recommendedName>
</protein>
<evidence type="ECO:0000256" key="2">
    <source>
        <dbReference type="ARBA" id="ARBA00022803"/>
    </source>
</evidence>
<dbReference type="InterPro" id="IPR011990">
    <property type="entry name" value="TPR-like_helical_dom_sf"/>
</dbReference>
<dbReference type="Proteomes" id="UP000746535">
    <property type="component" value="Unassembled WGS sequence"/>
</dbReference>
<dbReference type="InterPro" id="IPR013105">
    <property type="entry name" value="TPR_2"/>
</dbReference>
<evidence type="ECO:0000256" key="1">
    <source>
        <dbReference type="ARBA" id="ARBA00022737"/>
    </source>
</evidence>
<evidence type="ECO:0000313" key="5">
    <source>
        <dbReference type="Proteomes" id="UP000746535"/>
    </source>
</evidence>
<keyword evidence="2" id="KW-0802">TPR repeat</keyword>
<dbReference type="SUPFAM" id="SSF48452">
    <property type="entry name" value="TPR-like"/>
    <property type="match status" value="1"/>
</dbReference>
<dbReference type="RefSeq" id="WP_168083960.1">
    <property type="nucleotide sequence ID" value="NZ_JAAVJI010000005.1"/>
</dbReference>